<accession>A0A4Z0CCM4</accession>
<dbReference type="EMBL" id="SMLK01000001">
    <property type="protein sequence ID" value="TFZ07869.1"/>
    <property type="molecule type" value="Genomic_DNA"/>
</dbReference>
<reference evidence="1 2" key="1">
    <citation type="submission" date="2019-03" db="EMBL/GenBank/DDBJ databases">
        <title>Ramlibacter sp. 18x22-1, whole genome shotgun sequence.</title>
        <authorList>
            <person name="Zhang X."/>
            <person name="Feng G."/>
            <person name="Zhu H."/>
        </authorList>
    </citation>
    <scope>NUCLEOTIDE SEQUENCE [LARGE SCALE GENOMIC DNA]</scope>
    <source>
        <strain evidence="1 2">18x22-1</strain>
    </source>
</reference>
<evidence type="ECO:0000313" key="2">
    <source>
        <dbReference type="Proteomes" id="UP000297839"/>
    </source>
</evidence>
<name>A0A4Z0CCM4_9BURK</name>
<sequence>MFLNRFMQLLEALVAPSPRQLRGFVYVADSERGAMSGAPPGTVAGSGSDSPPWIVVDHSPSSVIAAKWPGRLMEVEILLRAGQQPAADAPYTRATKVRVLGEVPVGMIFGPNGEDVRALISRASRWTGKDFALLEGAPMEDAFAAYSEAWNRWLRDVEPGSHHIGDDHRHTLAAGCRGLRSPVNGAFAVLHSVLVSRARELDGQAAFVVEGDELWFAPKWQLALDAMLVAAMALGAPQGLLSAEERESMLTAYEQLPLT</sequence>
<dbReference type="Proteomes" id="UP000297839">
    <property type="component" value="Unassembled WGS sequence"/>
</dbReference>
<dbReference type="RefSeq" id="WP_135247807.1">
    <property type="nucleotide sequence ID" value="NZ_SMLK01000001.1"/>
</dbReference>
<proteinExistence type="predicted"/>
<evidence type="ECO:0000313" key="1">
    <source>
        <dbReference type="EMBL" id="TFZ07869.1"/>
    </source>
</evidence>
<dbReference type="OrthoDB" id="8665869at2"/>
<protein>
    <submittedName>
        <fullName evidence="1">Uncharacterized protein</fullName>
    </submittedName>
</protein>
<comment type="caution">
    <text evidence="1">The sequence shown here is derived from an EMBL/GenBank/DDBJ whole genome shotgun (WGS) entry which is preliminary data.</text>
</comment>
<keyword evidence="2" id="KW-1185">Reference proteome</keyword>
<organism evidence="1 2">
    <name type="scientific">Ramlibacter humi</name>
    <dbReference type="NCBI Taxonomy" id="2530451"/>
    <lineage>
        <taxon>Bacteria</taxon>
        <taxon>Pseudomonadati</taxon>
        <taxon>Pseudomonadota</taxon>
        <taxon>Betaproteobacteria</taxon>
        <taxon>Burkholderiales</taxon>
        <taxon>Comamonadaceae</taxon>
        <taxon>Ramlibacter</taxon>
    </lineage>
</organism>
<dbReference type="AlphaFoldDB" id="A0A4Z0CCM4"/>
<gene>
    <name evidence="1" type="ORF">EZ216_01515</name>
</gene>